<feature type="coiled-coil region" evidence="6">
    <location>
        <begin position="405"/>
        <end position="494"/>
    </location>
</feature>
<dbReference type="GO" id="GO:0000381">
    <property type="term" value="P:regulation of alternative mRNA splicing, via spliceosome"/>
    <property type="evidence" value="ECO:0007669"/>
    <property type="project" value="InterPro"/>
</dbReference>
<evidence type="ECO:0000256" key="5">
    <source>
        <dbReference type="ARBA" id="ARBA00023242"/>
    </source>
</evidence>
<dbReference type="Proteomes" id="UP000595140">
    <property type="component" value="Unassembled WGS sequence"/>
</dbReference>
<evidence type="ECO:0000256" key="7">
    <source>
        <dbReference type="SAM" id="MobiDB-lite"/>
    </source>
</evidence>
<dbReference type="InterPro" id="IPR033757">
    <property type="entry name" value="WTAP"/>
</dbReference>
<evidence type="ECO:0000256" key="1">
    <source>
        <dbReference type="ARBA" id="ARBA00004123"/>
    </source>
</evidence>
<keyword evidence="11" id="KW-1185">Reference proteome</keyword>
<evidence type="ECO:0000313" key="10">
    <source>
        <dbReference type="EMBL" id="VFQ76217.1"/>
    </source>
</evidence>
<comment type="similarity">
    <text evidence="2">Belongs to the fl(2)d family.</text>
</comment>
<evidence type="ECO:0000256" key="3">
    <source>
        <dbReference type="ARBA" id="ARBA00022664"/>
    </source>
</evidence>
<dbReference type="InterPro" id="IPR057670">
    <property type="entry name" value="SH3_retrovirus"/>
</dbReference>
<dbReference type="AlphaFoldDB" id="A0A484LIR9"/>
<evidence type="ECO:0000259" key="8">
    <source>
        <dbReference type="Pfam" id="PF22936"/>
    </source>
</evidence>
<dbReference type="EMBL" id="OOIL02001510">
    <property type="protein sequence ID" value="VFQ76217.1"/>
    <property type="molecule type" value="Genomic_DNA"/>
</dbReference>
<dbReference type="Pfam" id="PF17098">
    <property type="entry name" value="Wtap"/>
    <property type="match status" value="1"/>
</dbReference>
<feature type="domain" description="Retrovirus-related Pol polyprotein from transposon TNT 1-94-like beta-barrel" evidence="8">
    <location>
        <begin position="36"/>
        <end position="118"/>
    </location>
</feature>
<accession>A0A484LIR9</accession>
<gene>
    <name evidence="10" type="ORF">CCAM_LOCUS17993</name>
</gene>
<dbReference type="OrthoDB" id="3366661at2759"/>
<evidence type="ECO:0000256" key="4">
    <source>
        <dbReference type="ARBA" id="ARBA00023187"/>
    </source>
</evidence>
<organism evidence="10 11">
    <name type="scientific">Cuscuta campestris</name>
    <dbReference type="NCBI Taxonomy" id="132261"/>
    <lineage>
        <taxon>Eukaryota</taxon>
        <taxon>Viridiplantae</taxon>
        <taxon>Streptophyta</taxon>
        <taxon>Embryophyta</taxon>
        <taxon>Tracheophyta</taxon>
        <taxon>Spermatophyta</taxon>
        <taxon>Magnoliopsida</taxon>
        <taxon>eudicotyledons</taxon>
        <taxon>Gunneridae</taxon>
        <taxon>Pentapetalae</taxon>
        <taxon>asterids</taxon>
        <taxon>lamiids</taxon>
        <taxon>Solanales</taxon>
        <taxon>Convolvulaceae</taxon>
        <taxon>Cuscuteae</taxon>
        <taxon>Cuscuta</taxon>
        <taxon>Cuscuta subgen. Grammica</taxon>
        <taxon>Cuscuta sect. Cleistogrammica</taxon>
    </lineage>
</organism>
<proteinExistence type="inferred from homology"/>
<dbReference type="PANTHER" id="PTHR15217">
    <property type="entry name" value="WILMS' TUMOR 1-ASSOCIATING PROTEIN"/>
    <property type="match status" value="1"/>
</dbReference>
<sequence length="628" mass="71223">MEVRPMIQCLRDLYQGQPQNSGIYVIEVNMSDITSWVMDTGCGSHICTSMQNLHECRQLTEGEIQLKVGNGALVYALAVGTYSLSLPSGLILHLNNCLFVPSMSRNIISVSCLDKAGFSFVVKDKILSVFRNDIFYASAKMTNCLYFLDMDTALYNLEPKSDKVIFVGYPKETRGYEFYHPSDNKIFVARNGTFLEKEFLSAITSGRKVDLEEIREPQEEIPIVLEPEQRDQAIEPQTAQDIPRRSDRIRNPPVRYGFLMSDEGDVLLLSIQSRKLGDQFHLCVQIYPMTSPNHLDDEDDFGGDFSGTRRPGSKRSFGELDDEKEDIFGSKKGNIRSEETAPGAATGTILSLRESLKNCEETLATCQSELEAAKSELQKWHSSFLREPFIASGSTPEPRIVVNYVHNLRSSEELLQEQLEKAKKKEAAFIVNIAKRDQEISELKSSLRDLRAQLKPPSMQARKLLLDPAIHEEFTRLKNLVDEKDKKVKELQDNIAAVNFTPQSKNGKLLMAKCRTLQEENEEIGNQANEGKMHDMAMKLALQKSQNAELRSHLEGLCKQIEGLTNDVEISNEMVFILQEKLEEKDADIRRLRKEMEKEKEPHDIVKEEEKRSSDDIMIAATIEEVPS</sequence>
<dbReference type="PANTHER" id="PTHR15217:SF0">
    <property type="entry name" value="PRE-MRNA-SPLICING REGULATOR WTAP"/>
    <property type="match status" value="1"/>
</dbReference>
<comment type="subcellular location">
    <subcellularLocation>
        <location evidence="1">Nucleus</location>
    </subcellularLocation>
</comment>
<evidence type="ECO:0000259" key="9">
    <source>
        <dbReference type="Pfam" id="PF25597"/>
    </source>
</evidence>
<feature type="region of interest" description="Disordered" evidence="7">
    <location>
        <begin position="301"/>
        <end position="320"/>
    </location>
</feature>
<keyword evidence="4" id="KW-0508">mRNA splicing</keyword>
<evidence type="ECO:0000313" key="11">
    <source>
        <dbReference type="Proteomes" id="UP000595140"/>
    </source>
</evidence>
<dbReference type="Pfam" id="PF25597">
    <property type="entry name" value="SH3_retrovirus"/>
    <property type="match status" value="1"/>
</dbReference>
<dbReference type="InterPro" id="IPR054722">
    <property type="entry name" value="PolX-like_BBD"/>
</dbReference>
<dbReference type="GO" id="GO:0005634">
    <property type="term" value="C:nucleus"/>
    <property type="evidence" value="ECO:0007669"/>
    <property type="project" value="UniProtKB-SubCell"/>
</dbReference>
<feature type="region of interest" description="Disordered" evidence="7">
    <location>
        <begin position="594"/>
        <end position="613"/>
    </location>
</feature>
<feature type="domain" description="Retroviral polymerase SH3-like" evidence="9">
    <location>
        <begin position="156"/>
        <end position="199"/>
    </location>
</feature>
<reference evidence="10 11" key="1">
    <citation type="submission" date="2018-04" db="EMBL/GenBank/DDBJ databases">
        <authorList>
            <person name="Vogel A."/>
        </authorList>
    </citation>
    <scope>NUCLEOTIDE SEQUENCE [LARGE SCALE GENOMIC DNA]</scope>
</reference>
<dbReference type="Pfam" id="PF22936">
    <property type="entry name" value="Pol_BBD"/>
    <property type="match status" value="1"/>
</dbReference>
<dbReference type="GO" id="GO:0016556">
    <property type="term" value="P:mRNA modification"/>
    <property type="evidence" value="ECO:0007669"/>
    <property type="project" value="InterPro"/>
</dbReference>
<dbReference type="GO" id="GO:0006397">
    <property type="term" value="P:mRNA processing"/>
    <property type="evidence" value="ECO:0007669"/>
    <property type="project" value="UniProtKB-KW"/>
</dbReference>
<keyword evidence="3" id="KW-0507">mRNA processing</keyword>
<feature type="coiled-coil region" evidence="6">
    <location>
        <begin position="349"/>
        <end position="376"/>
    </location>
</feature>
<protein>
    <submittedName>
        <fullName evidence="10">Uncharacterized protein</fullName>
    </submittedName>
</protein>
<evidence type="ECO:0000256" key="2">
    <source>
        <dbReference type="ARBA" id="ARBA00010313"/>
    </source>
</evidence>
<keyword evidence="6" id="KW-0175">Coiled coil</keyword>
<keyword evidence="5" id="KW-0539">Nucleus</keyword>
<dbReference type="GO" id="GO:0008380">
    <property type="term" value="P:RNA splicing"/>
    <property type="evidence" value="ECO:0007669"/>
    <property type="project" value="UniProtKB-KW"/>
</dbReference>
<evidence type="ECO:0000256" key="6">
    <source>
        <dbReference type="SAM" id="Coils"/>
    </source>
</evidence>
<name>A0A484LIR9_9ASTE</name>